<evidence type="ECO:0000313" key="2">
    <source>
        <dbReference type="EMBL" id="GIL75482.1"/>
    </source>
</evidence>
<evidence type="ECO:0000256" key="1">
    <source>
        <dbReference type="SAM" id="MobiDB-lite"/>
    </source>
</evidence>
<dbReference type="EMBL" id="BNCP01000007">
    <property type="protein sequence ID" value="GIL75482.1"/>
    <property type="molecule type" value="Genomic_DNA"/>
</dbReference>
<feature type="region of interest" description="Disordered" evidence="1">
    <location>
        <begin position="125"/>
        <end position="150"/>
    </location>
</feature>
<feature type="compositionally biased region" description="Low complexity" evidence="1">
    <location>
        <begin position="132"/>
        <end position="150"/>
    </location>
</feature>
<proteinExistence type="predicted"/>
<accession>A0A8J4GAQ3</accession>
<gene>
    <name evidence="2" type="ORF">Vretifemale_5267</name>
    <name evidence="3" type="ORF">Vretimale_8118</name>
</gene>
<organism evidence="3 4">
    <name type="scientific">Volvox reticuliferus</name>
    <dbReference type="NCBI Taxonomy" id="1737510"/>
    <lineage>
        <taxon>Eukaryota</taxon>
        <taxon>Viridiplantae</taxon>
        <taxon>Chlorophyta</taxon>
        <taxon>core chlorophytes</taxon>
        <taxon>Chlorophyceae</taxon>
        <taxon>CS clade</taxon>
        <taxon>Chlamydomonadales</taxon>
        <taxon>Volvocaceae</taxon>
        <taxon>Volvox</taxon>
    </lineage>
</organism>
<dbReference type="Proteomes" id="UP000722791">
    <property type="component" value="Unassembled WGS sequence"/>
</dbReference>
<dbReference type="OrthoDB" id="534861at2759"/>
<comment type="caution">
    <text evidence="3">The sequence shown here is derived from an EMBL/GenBank/DDBJ whole genome shotgun (WGS) entry which is preliminary data.</text>
</comment>
<protein>
    <submittedName>
        <fullName evidence="3">Uncharacterized protein</fullName>
    </submittedName>
</protein>
<evidence type="ECO:0000313" key="4">
    <source>
        <dbReference type="Proteomes" id="UP000722791"/>
    </source>
</evidence>
<sequence>MHRVAVSPQSCAQGTKRARNYNQKTPISMLPMARASGGLAAACVMLLTAPSDVRATEFLTTATISEDQTCVAFRQSGHGEIVAALPGSSERFTAPQALACPIIESTSSPANSLQTNKNIEGQPALNVEEDNGGTATAAIGTGTGPSSSATMAHHCDIARLRGPLPYTANISSRLSYTICGMRSSSGPSLPGRNA</sequence>
<dbReference type="EMBL" id="BNCQ01000013">
    <property type="protein sequence ID" value="GIM03363.1"/>
    <property type="molecule type" value="Genomic_DNA"/>
</dbReference>
<name>A0A8J4GAQ3_9CHLO</name>
<reference evidence="3" key="1">
    <citation type="journal article" date="2021" name="Proc. Natl. Acad. Sci. U.S.A.">
        <title>Three genomes in the algal genus Volvox reveal the fate of a haploid sex-determining region after a transition to homothallism.</title>
        <authorList>
            <person name="Yamamoto K."/>
            <person name="Hamaji T."/>
            <person name="Kawai-Toyooka H."/>
            <person name="Matsuzaki R."/>
            <person name="Takahashi F."/>
            <person name="Nishimura Y."/>
            <person name="Kawachi M."/>
            <person name="Noguchi H."/>
            <person name="Minakuchi Y."/>
            <person name="Umen J.G."/>
            <person name="Toyoda A."/>
            <person name="Nozaki H."/>
        </authorList>
    </citation>
    <scope>NUCLEOTIDE SEQUENCE</scope>
    <source>
        <strain evidence="3">NIES-3785</strain>
        <strain evidence="2">NIES-3786</strain>
    </source>
</reference>
<keyword evidence="5" id="KW-1185">Reference proteome</keyword>
<evidence type="ECO:0000313" key="3">
    <source>
        <dbReference type="EMBL" id="GIM03363.1"/>
    </source>
</evidence>
<dbReference type="AlphaFoldDB" id="A0A8J4GAQ3"/>
<evidence type="ECO:0000313" key="5">
    <source>
        <dbReference type="Proteomes" id="UP000747110"/>
    </source>
</evidence>
<dbReference type="Proteomes" id="UP000747110">
    <property type="component" value="Unassembled WGS sequence"/>
</dbReference>